<dbReference type="PANTHER" id="PTHR31010:SF2">
    <property type="entry name" value="RAN-SPECIFIC GTPASE-ACTIVATING PROTEIN 30"/>
    <property type="match status" value="1"/>
</dbReference>
<evidence type="ECO:0000313" key="2">
    <source>
        <dbReference type="EMBL" id="KAJ3199456.1"/>
    </source>
</evidence>
<comment type="caution">
    <text evidence="2">The sequence shown here is derived from an EMBL/GenBank/DDBJ whole genome shotgun (WGS) entry which is preliminary data.</text>
</comment>
<evidence type="ECO:0000313" key="3">
    <source>
        <dbReference type="Proteomes" id="UP001211065"/>
    </source>
</evidence>
<dbReference type="EMBL" id="JADGJW010002109">
    <property type="protein sequence ID" value="KAJ3199456.1"/>
    <property type="molecule type" value="Genomic_DNA"/>
</dbReference>
<reference evidence="2" key="1">
    <citation type="submission" date="2020-05" db="EMBL/GenBank/DDBJ databases">
        <title>Phylogenomic resolution of chytrid fungi.</title>
        <authorList>
            <person name="Stajich J.E."/>
            <person name="Amses K."/>
            <person name="Simmons R."/>
            <person name="Seto K."/>
            <person name="Myers J."/>
            <person name="Bonds A."/>
            <person name="Quandt C.A."/>
            <person name="Barry K."/>
            <person name="Liu P."/>
            <person name="Grigoriev I."/>
            <person name="Longcore J.E."/>
            <person name="James T.Y."/>
        </authorList>
    </citation>
    <scope>NUCLEOTIDE SEQUENCE</scope>
    <source>
        <strain evidence="2">JEL0476</strain>
    </source>
</reference>
<protein>
    <submittedName>
        <fullName evidence="2">Uncharacterized protein</fullName>
    </submittedName>
</protein>
<keyword evidence="3" id="KW-1185">Reference proteome</keyword>
<dbReference type="InterPro" id="IPR008812">
    <property type="entry name" value="Ran_GTP-bd-rel"/>
</dbReference>
<accession>A0AAD5TST8</accession>
<dbReference type="GO" id="GO:0005634">
    <property type="term" value="C:nucleus"/>
    <property type="evidence" value="ECO:0007669"/>
    <property type="project" value="TreeGrafter"/>
</dbReference>
<feature type="compositionally biased region" description="Polar residues" evidence="1">
    <location>
        <begin position="150"/>
        <end position="160"/>
    </location>
</feature>
<name>A0AAD5TST8_9FUNG</name>
<dbReference type="GO" id="GO:0005737">
    <property type="term" value="C:cytoplasm"/>
    <property type="evidence" value="ECO:0007669"/>
    <property type="project" value="TreeGrafter"/>
</dbReference>
<dbReference type="Proteomes" id="UP001211065">
    <property type="component" value="Unassembled WGS sequence"/>
</dbReference>
<evidence type="ECO:0000256" key="1">
    <source>
        <dbReference type="SAM" id="MobiDB-lite"/>
    </source>
</evidence>
<organism evidence="2 3">
    <name type="scientific">Clydaea vesicula</name>
    <dbReference type="NCBI Taxonomy" id="447962"/>
    <lineage>
        <taxon>Eukaryota</taxon>
        <taxon>Fungi</taxon>
        <taxon>Fungi incertae sedis</taxon>
        <taxon>Chytridiomycota</taxon>
        <taxon>Chytridiomycota incertae sedis</taxon>
        <taxon>Chytridiomycetes</taxon>
        <taxon>Lobulomycetales</taxon>
        <taxon>Lobulomycetaceae</taxon>
        <taxon>Clydaea</taxon>
    </lineage>
</organism>
<gene>
    <name evidence="2" type="ORF">HK099_003163</name>
</gene>
<dbReference type="AlphaFoldDB" id="A0AAD5TST8"/>
<feature type="region of interest" description="Disordered" evidence="1">
    <location>
        <begin position="145"/>
        <end position="181"/>
    </location>
</feature>
<dbReference type="GO" id="GO:0030695">
    <property type="term" value="F:GTPase regulator activity"/>
    <property type="evidence" value="ECO:0007669"/>
    <property type="project" value="TreeGrafter"/>
</dbReference>
<feature type="region of interest" description="Disordered" evidence="1">
    <location>
        <begin position="1"/>
        <end position="25"/>
    </location>
</feature>
<feature type="compositionally biased region" description="Basic and acidic residues" evidence="1">
    <location>
        <begin position="161"/>
        <end position="172"/>
    </location>
</feature>
<sequence>MQLEDDDECDSDIGEEGESSGEEEVINVVATKSFDDAIFTKNEQNAEQKSTIYNKKNLEAVSKLQLIEYLIRLCSLEYSENTSHLNCYDEQINLCLKNDYDFTKNKLEQNVIGESRREVGELDSVLTNNENITLDKDSPFRIRSEESPRNVISKTPTKSLKNFDGKSSEHLSNKMRQLNIE</sequence>
<dbReference type="PANTHER" id="PTHR31010">
    <property type="entry name" value="RAN-SPECIFIC GTPASE-ACTIVATING PROTEIN 30-RELATED"/>
    <property type="match status" value="1"/>
</dbReference>
<proteinExistence type="predicted"/>